<dbReference type="PANTHER" id="PTHR42736">
    <property type="entry name" value="PROTEIN-GLUTAMINE GAMMA-GLUTAMYLTRANSFERASE"/>
    <property type="match status" value="1"/>
</dbReference>
<dbReference type="Gene3D" id="3.10.620.30">
    <property type="match status" value="1"/>
</dbReference>
<keyword evidence="1" id="KW-0812">Transmembrane</keyword>
<evidence type="ECO:0000256" key="1">
    <source>
        <dbReference type="SAM" id="Phobius"/>
    </source>
</evidence>
<feature type="transmembrane region" description="Helical" evidence="1">
    <location>
        <begin position="118"/>
        <end position="136"/>
    </location>
</feature>
<dbReference type="EMBL" id="JAUSUG010000007">
    <property type="protein sequence ID" value="MDQ0254704.1"/>
    <property type="molecule type" value="Genomic_DNA"/>
</dbReference>
<accession>A0ABT9ZU17</accession>
<sequence length="779" mass="89127">MGSIGWNGIQSFLQKKDWIHLASVLLIGVFLYTLHKSFSMVSAIENMHGITAILVIVCILEMFYPVRTLYHRFIQALLFTIGSLFLLGWRPAVFSVESWEIDVVINTLVVDVVQMQKLFPNIWFILGTWLLYLIAIKCFQFKYFILGTVIITTVTLAAVDTFTQLSFFLEIVIMICSALLLLIMNHFKMLREKSPAGWDHLTYYPETLLVPILIFFGFVLIAAIFLPDTKPVMTDPYTAWKNYTEGESGRISSQQYNVEGVGASGTGNFISGYSRNSRELGGTFQFDYSPVMTVQTSLPYYWKGETRSYYSGRGWESRELEDGYFLEKAFSLSHEGVIELSRDRVYEYSPVDRSLLETREVVQTIQFELNTLLPYPVLFGASSMKKIQIIEEIDLEVAGGVTSWGEHYENDELFSERDFPVLWLPVVEELHYIGDGASFPVIYEVVSEVPIIDEEALREVDFLENAESWERYLQLPDELPDRVVQLAQEISQDAVNPYDQVKAIETYLRETYPYTTTPNESLGESDDFVDRFLFEIKEGYCDYFSTAMVVLTRALDIPARWVKGFTEGTRQDDMIEFYYEAGNNMGPGTYIVNNANAHSWVEVYFEGYGWIPFEPTPPFSVPVIIGEREVEDAVELEENVSGNVINGEKDPIIPLIPTLLILLFLSISAIALGYYGRKIDYKWPWKKRTYQPSNGELIIIHMENLLEVGQRNGFKVLDHETLKETFERWSVQEPALVGGIDEVVALFEKASYSSESISSQELERAKKKIVEVEQVLTSS</sequence>
<keyword evidence="1" id="KW-0472">Membrane</keyword>
<dbReference type="SUPFAM" id="SSF54001">
    <property type="entry name" value="Cysteine proteinases"/>
    <property type="match status" value="1"/>
</dbReference>
<dbReference type="PANTHER" id="PTHR42736:SF1">
    <property type="entry name" value="PROTEIN-GLUTAMINE GAMMA-GLUTAMYLTRANSFERASE"/>
    <property type="match status" value="1"/>
</dbReference>
<feature type="transmembrane region" description="Helical" evidence="1">
    <location>
        <begin position="143"/>
        <end position="159"/>
    </location>
</feature>
<reference evidence="3 4" key="1">
    <citation type="submission" date="2023-07" db="EMBL/GenBank/DDBJ databases">
        <title>Genomic Encyclopedia of Type Strains, Phase IV (KMG-IV): sequencing the most valuable type-strain genomes for metagenomic binning, comparative biology and taxonomic classification.</title>
        <authorList>
            <person name="Goeker M."/>
        </authorList>
    </citation>
    <scope>NUCLEOTIDE SEQUENCE [LARGE SCALE GENOMIC DNA]</scope>
    <source>
        <strain evidence="3 4">DSM 9768</strain>
    </source>
</reference>
<feature type="transmembrane region" description="Helical" evidence="1">
    <location>
        <begin position="165"/>
        <end position="187"/>
    </location>
</feature>
<feature type="transmembrane region" description="Helical" evidence="1">
    <location>
        <begin position="73"/>
        <end position="89"/>
    </location>
</feature>
<gene>
    <name evidence="3" type="ORF">J2S74_002083</name>
</gene>
<comment type="caution">
    <text evidence="3">The sequence shown here is derived from an EMBL/GenBank/DDBJ whole genome shotgun (WGS) entry which is preliminary data.</text>
</comment>
<feature type="transmembrane region" description="Helical" evidence="1">
    <location>
        <begin position="18"/>
        <end position="35"/>
    </location>
</feature>
<keyword evidence="4" id="KW-1185">Reference proteome</keyword>
<evidence type="ECO:0000313" key="3">
    <source>
        <dbReference type="EMBL" id="MDQ0254704.1"/>
    </source>
</evidence>
<name>A0ABT9ZU17_9BACI</name>
<dbReference type="RefSeq" id="WP_307325033.1">
    <property type="nucleotide sequence ID" value="NZ_JAUSUG010000007.1"/>
</dbReference>
<dbReference type="InterPro" id="IPR052901">
    <property type="entry name" value="Bact_TGase-like"/>
</dbReference>
<feature type="transmembrane region" description="Helical" evidence="1">
    <location>
        <begin position="47"/>
        <end position="66"/>
    </location>
</feature>
<dbReference type="Proteomes" id="UP001230005">
    <property type="component" value="Unassembled WGS sequence"/>
</dbReference>
<dbReference type="Pfam" id="PF01841">
    <property type="entry name" value="Transglut_core"/>
    <property type="match status" value="1"/>
</dbReference>
<feature type="transmembrane region" description="Helical" evidence="1">
    <location>
        <begin position="208"/>
        <end position="226"/>
    </location>
</feature>
<feature type="transmembrane region" description="Helical" evidence="1">
    <location>
        <begin position="655"/>
        <end position="676"/>
    </location>
</feature>
<organism evidence="3 4">
    <name type="scientific">Evansella vedderi</name>
    <dbReference type="NCBI Taxonomy" id="38282"/>
    <lineage>
        <taxon>Bacteria</taxon>
        <taxon>Bacillati</taxon>
        <taxon>Bacillota</taxon>
        <taxon>Bacilli</taxon>
        <taxon>Bacillales</taxon>
        <taxon>Bacillaceae</taxon>
        <taxon>Evansella</taxon>
    </lineage>
</organism>
<feature type="domain" description="Transglutaminase-like" evidence="2">
    <location>
        <begin position="533"/>
        <end position="617"/>
    </location>
</feature>
<proteinExistence type="predicted"/>
<protein>
    <submittedName>
        <fullName evidence="3">Transglutaminase-like putative cysteine protease</fullName>
    </submittedName>
</protein>
<evidence type="ECO:0000313" key="4">
    <source>
        <dbReference type="Proteomes" id="UP001230005"/>
    </source>
</evidence>
<dbReference type="SMART" id="SM00460">
    <property type="entry name" value="TGc"/>
    <property type="match status" value="1"/>
</dbReference>
<dbReference type="InterPro" id="IPR038765">
    <property type="entry name" value="Papain-like_cys_pep_sf"/>
</dbReference>
<evidence type="ECO:0000259" key="2">
    <source>
        <dbReference type="SMART" id="SM00460"/>
    </source>
</evidence>
<keyword evidence="1" id="KW-1133">Transmembrane helix</keyword>
<dbReference type="InterPro" id="IPR002931">
    <property type="entry name" value="Transglutaminase-like"/>
</dbReference>